<sequence length="520" mass="57329">MFIRRIFIALLCIFVSAFSFSGFQSVEASEEQSIRIGVVPSAESITLGSDHSFSITDKETGEILAQGTNNSAEVSLMSSGSVDTSYRLQVAWSTNTAYIDDWLHRAEIGGYETYLEEHNGGYRLLIGKFPVEGSWSARVAFKNEMITNGLAASDAFWQIKTITTGTASLKVRFAGEERLTENPVQIHSTDGIIEIGGKKYRGIGEVGYNSSGSLAGINELPIEQYLYGVVPRELPPVPYGEIEAQKAQAVAARTYTLANLGKRSADGYDLLPTPSDQVYGGYDAEHPVSTQAVQETEGMVATHNGKLITAVYHSTSGGFTANNEDIWSSDSVAYLRGVPDAERGNSMENVPSLDVFKNHANAKSLRNSKNGDYESDWSKYHRWEYEWTNEEISEVLSEYFATEVGNVQEINVVNRSDSGRVLEIEFVTDNGTFYEYKDKIRWSLKYFNASGGKSVLLSTLFFIEPMKSKGEFTGFKAYGGGWGHGVGLSQTGAVGMATKGDSYETILKHYYQDIALEKKY</sequence>
<feature type="chain" id="PRO_5046073349" evidence="1">
    <location>
        <begin position="22"/>
        <end position="520"/>
    </location>
</feature>
<keyword evidence="1" id="KW-0732">Signal</keyword>
<reference evidence="3 4" key="1">
    <citation type="submission" date="2022-01" db="EMBL/GenBank/DDBJ databases">
        <title>Alkalihalobacillus sp. EGI L200015, a novel bacterium isolated from a salt lake sediment.</title>
        <authorList>
            <person name="Gao L."/>
            <person name="Fang B.-Z."/>
            <person name="Li W.-J."/>
        </authorList>
    </citation>
    <scope>NUCLEOTIDE SEQUENCE [LARGE SCALE GENOMIC DNA]</scope>
    <source>
        <strain evidence="3 4">KCTC 12718</strain>
    </source>
</reference>
<accession>A0ABS9H146</accession>
<evidence type="ECO:0000259" key="2">
    <source>
        <dbReference type="Pfam" id="PF08486"/>
    </source>
</evidence>
<name>A0ABS9H146_9BACL</name>
<comment type="caution">
    <text evidence="3">The sequence shown here is derived from an EMBL/GenBank/DDBJ whole genome shotgun (WGS) entry which is preliminary data.</text>
</comment>
<dbReference type="Proteomes" id="UP001649381">
    <property type="component" value="Unassembled WGS sequence"/>
</dbReference>
<feature type="signal peptide" evidence="1">
    <location>
        <begin position="1"/>
        <end position="21"/>
    </location>
</feature>
<dbReference type="RefSeq" id="WP_236333576.1">
    <property type="nucleotide sequence ID" value="NZ_JAKIJS010000001.1"/>
</dbReference>
<evidence type="ECO:0000313" key="3">
    <source>
        <dbReference type="EMBL" id="MCF6137741.1"/>
    </source>
</evidence>
<gene>
    <name evidence="3" type="ORF">L2716_08360</name>
</gene>
<evidence type="ECO:0000313" key="4">
    <source>
        <dbReference type="Proteomes" id="UP001649381"/>
    </source>
</evidence>
<evidence type="ECO:0000256" key="1">
    <source>
        <dbReference type="SAM" id="SignalP"/>
    </source>
</evidence>
<protein>
    <submittedName>
        <fullName evidence="3">SpoIID/LytB domain-containing protein</fullName>
    </submittedName>
</protein>
<proteinExistence type="predicted"/>
<dbReference type="EMBL" id="JAKIJS010000001">
    <property type="protein sequence ID" value="MCF6137741.1"/>
    <property type="molecule type" value="Genomic_DNA"/>
</dbReference>
<dbReference type="InterPro" id="IPR013693">
    <property type="entry name" value="SpoIID/LytB_N"/>
</dbReference>
<keyword evidence="4" id="KW-1185">Reference proteome</keyword>
<organism evidence="3 4">
    <name type="scientific">Pseudalkalibacillus berkeleyi</name>
    <dbReference type="NCBI Taxonomy" id="1069813"/>
    <lineage>
        <taxon>Bacteria</taxon>
        <taxon>Bacillati</taxon>
        <taxon>Bacillota</taxon>
        <taxon>Bacilli</taxon>
        <taxon>Bacillales</taxon>
        <taxon>Fictibacillaceae</taxon>
        <taxon>Pseudalkalibacillus</taxon>
    </lineage>
</organism>
<feature type="domain" description="Sporulation stage II protein D amidase enhancer LytB N-terminal" evidence="2">
    <location>
        <begin position="212"/>
        <end position="303"/>
    </location>
</feature>
<dbReference type="InterPro" id="IPR051922">
    <property type="entry name" value="Bact_Sporulation_Assoc"/>
</dbReference>
<dbReference type="Pfam" id="PF08486">
    <property type="entry name" value="SpoIID"/>
    <property type="match status" value="1"/>
</dbReference>
<dbReference type="NCBIfam" id="TIGR02669">
    <property type="entry name" value="SpoIID_LytB"/>
    <property type="match status" value="1"/>
</dbReference>
<dbReference type="InterPro" id="IPR013486">
    <property type="entry name" value="SpoIID/LytB"/>
</dbReference>
<dbReference type="PANTHER" id="PTHR30032">
    <property type="entry name" value="N-ACETYLMURAMOYL-L-ALANINE AMIDASE-RELATED"/>
    <property type="match status" value="1"/>
</dbReference>
<dbReference type="PANTHER" id="PTHR30032:SF4">
    <property type="entry name" value="AMIDASE ENHANCER"/>
    <property type="match status" value="1"/>
</dbReference>